<evidence type="ECO:0000313" key="2">
    <source>
        <dbReference type="EMBL" id="MFE8697455.1"/>
    </source>
</evidence>
<feature type="transmembrane region" description="Helical" evidence="1">
    <location>
        <begin position="63"/>
        <end position="82"/>
    </location>
</feature>
<proteinExistence type="predicted"/>
<sequence>MKFKLLILLICTYIIAFSTNLIPSLKHPDSNMSIFNLLATSLFLITLLVFIKKASYSGKSNKGLKVFLIFGFTSGLVVYVIKIFEGTMMDYAILDMIASIQYPFYLMFTTPLFGVNYLFDINYETFSLLMSAVYILVFILIMSFKKVDTQNV</sequence>
<keyword evidence="1" id="KW-1133">Transmembrane helix</keyword>
<evidence type="ECO:0000256" key="1">
    <source>
        <dbReference type="SAM" id="Phobius"/>
    </source>
</evidence>
<comment type="caution">
    <text evidence="2">The sequence shown here is derived from an EMBL/GenBank/DDBJ whole genome shotgun (WGS) entry which is preliminary data.</text>
</comment>
<feature type="transmembrane region" description="Helical" evidence="1">
    <location>
        <begin position="126"/>
        <end position="144"/>
    </location>
</feature>
<gene>
    <name evidence="2" type="ORF">ACFYKT_14015</name>
</gene>
<name>A0ABW6K3C1_9BACI</name>
<feature type="transmembrane region" description="Helical" evidence="1">
    <location>
        <begin position="34"/>
        <end position="51"/>
    </location>
</feature>
<dbReference type="Proteomes" id="UP001601058">
    <property type="component" value="Unassembled WGS sequence"/>
</dbReference>
<keyword evidence="3" id="KW-1185">Reference proteome</keyword>
<reference evidence="2 3" key="1">
    <citation type="submission" date="2024-08" db="EMBL/GenBank/DDBJ databases">
        <title>Two novel Cytobacillus novel species.</title>
        <authorList>
            <person name="Liu G."/>
        </authorList>
    </citation>
    <scope>NUCLEOTIDE SEQUENCE [LARGE SCALE GENOMIC DNA]</scope>
    <source>
        <strain evidence="2 3">FJAT-53684</strain>
    </source>
</reference>
<accession>A0ABW6K3C1</accession>
<keyword evidence="1" id="KW-0472">Membrane</keyword>
<dbReference type="RefSeq" id="WP_389220673.1">
    <property type="nucleotide sequence ID" value="NZ_JBIACJ010000007.1"/>
</dbReference>
<organism evidence="2 3">
    <name type="scientific">Cytobacillus mangrovibacter</name>
    <dbReference type="NCBI Taxonomy" id="3299024"/>
    <lineage>
        <taxon>Bacteria</taxon>
        <taxon>Bacillati</taxon>
        <taxon>Bacillota</taxon>
        <taxon>Bacilli</taxon>
        <taxon>Bacillales</taxon>
        <taxon>Bacillaceae</taxon>
        <taxon>Cytobacillus</taxon>
    </lineage>
</organism>
<feature type="transmembrane region" description="Helical" evidence="1">
    <location>
        <begin position="102"/>
        <end position="119"/>
    </location>
</feature>
<protein>
    <submittedName>
        <fullName evidence="2">Uncharacterized protein</fullName>
    </submittedName>
</protein>
<dbReference type="EMBL" id="JBIACJ010000007">
    <property type="protein sequence ID" value="MFE8697455.1"/>
    <property type="molecule type" value="Genomic_DNA"/>
</dbReference>
<keyword evidence="1" id="KW-0812">Transmembrane</keyword>
<evidence type="ECO:0000313" key="3">
    <source>
        <dbReference type="Proteomes" id="UP001601058"/>
    </source>
</evidence>